<reference evidence="2" key="1">
    <citation type="submission" date="2022-11" db="UniProtKB">
        <authorList>
            <consortium name="WormBaseParasite"/>
        </authorList>
    </citation>
    <scope>IDENTIFICATION</scope>
</reference>
<organism evidence="1 2">
    <name type="scientific">Panagrolaimus sp. PS1159</name>
    <dbReference type="NCBI Taxonomy" id="55785"/>
    <lineage>
        <taxon>Eukaryota</taxon>
        <taxon>Metazoa</taxon>
        <taxon>Ecdysozoa</taxon>
        <taxon>Nematoda</taxon>
        <taxon>Chromadorea</taxon>
        <taxon>Rhabditida</taxon>
        <taxon>Tylenchina</taxon>
        <taxon>Panagrolaimomorpha</taxon>
        <taxon>Panagrolaimoidea</taxon>
        <taxon>Panagrolaimidae</taxon>
        <taxon>Panagrolaimus</taxon>
    </lineage>
</organism>
<evidence type="ECO:0000313" key="2">
    <source>
        <dbReference type="WBParaSite" id="PS1159_v2.g2517.t1"/>
    </source>
</evidence>
<name>A0AC35GA34_9BILA</name>
<accession>A0AC35GA34</accession>
<evidence type="ECO:0000313" key="1">
    <source>
        <dbReference type="Proteomes" id="UP000887580"/>
    </source>
</evidence>
<dbReference type="WBParaSite" id="PS1159_v2.g2517.t1">
    <property type="protein sequence ID" value="PS1159_v2.g2517.t1"/>
    <property type="gene ID" value="PS1159_v2.g2517"/>
</dbReference>
<sequence length="121" mass="13128">MTSNSKEKSSNEQQLPAFLQGARPIPDSSSMGRSIILPKTTYVFSKEIPSKEFLKGTSKSKEIKSTEITEATKLAGVREIYNPNMGSNLKSSTSTPLLSTTEESSTLIFSFTSTTTTTPLP</sequence>
<proteinExistence type="predicted"/>
<dbReference type="Proteomes" id="UP000887580">
    <property type="component" value="Unplaced"/>
</dbReference>
<protein>
    <submittedName>
        <fullName evidence="2">Uncharacterized protein</fullName>
    </submittedName>
</protein>